<keyword evidence="1" id="KW-0732">Signal</keyword>
<protein>
    <submittedName>
        <fullName evidence="2">Uncharacterized protein</fullName>
    </submittedName>
</protein>
<gene>
    <name evidence="2" type="ORF">CWI36_0709p0030</name>
</gene>
<dbReference type="AlphaFoldDB" id="A0A4Q9LAJ8"/>
<proteinExistence type="predicted"/>
<feature type="signal peptide" evidence="1">
    <location>
        <begin position="1"/>
        <end position="19"/>
    </location>
</feature>
<evidence type="ECO:0000313" key="2">
    <source>
        <dbReference type="EMBL" id="TBU04827.1"/>
    </source>
</evidence>
<organism evidence="2 3">
    <name type="scientific">Hamiltosporidium magnivora</name>
    <dbReference type="NCBI Taxonomy" id="148818"/>
    <lineage>
        <taxon>Eukaryota</taxon>
        <taxon>Fungi</taxon>
        <taxon>Fungi incertae sedis</taxon>
        <taxon>Microsporidia</taxon>
        <taxon>Dubosqiidae</taxon>
        <taxon>Hamiltosporidium</taxon>
    </lineage>
</organism>
<evidence type="ECO:0000313" key="3">
    <source>
        <dbReference type="Proteomes" id="UP000291404"/>
    </source>
</evidence>
<dbReference type="Proteomes" id="UP000291404">
    <property type="component" value="Unassembled WGS sequence"/>
</dbReference>
<dbReference type="EMBL" id="PITI01000709">
    <property type="protein sequence ID" value="TBU04827.1"/>
    <property type="molecule type" value="Genomic_DNA"/>
</dbReference>
<name>A0A4Q9LAJ8_9MICR</name>
<keyword evidence="3" id="KW-1185">Reference proteome</keyword>
<dbReference type="VEuPathDB" id="MicrosporidiaDB:CWI36_0709p0030"/>
<reference evidence="2 3" key="1">
    <citation type="submission" date="2017-12" db="EMBL/GenBank/DDBJ databases">
        <authorList>
            <person name="Pombert J.-F."/>
            <person name="Haag K.L."/>
            <person name="Ebert D."/>
        </authorList>
    </citation>
    <scope>NUCLEOTIDE SEQUENCE [LARGE SCALE GENOMIC DNA]</scope>
    <source>
        <strain evidence="2">BE-OM-2</strain>
    </source>
</reference>
<comment type="caution">
    <text evidence="2">The sequence shown here is derived from an EMBL/GenBank/DDBJ whole genome shotgun (WGS) entry which is preliminary data.</text>
</comment>
<sequence>MNFLKKIKFSLVNTTLIFCMFLQSSFESFDLVEHRDHFVHKCFELYKKETNYLDKLPKAVDYAILIFSTKFNSNAAISITSYVKKSIGKTFEVVLYISCISKYGSNKKVAFEILCLKKLKNKFIHISLSYPSRIFDLNYADSEKETRFLLQNIKFFDQFLVHFFRMYKAFSRFARTRQNTRDSYIRIGDITNGKRTKVPKKFQIFKRNPRYDLIRDGICVRLHSQIEFLEAHNFDKDIILNNFKSLFGETKFIYFRGYSVYSLENIVLVKHENNITDKYYSSYLKTNSICYINESNASVQVIDFDIPAIPMHFLKTFNIEFTYYNQDEDTERKSKRFRIVFKHSNGGFEFNNNLPVECIMKKYKPTNPIYICVLWKNIFDIVEFECESVDSSKFKFLRIRMYNVSDEIPLVKTSFYHVQGMSCIKYLLEIWFFNNEIYF</sequence>
<accession>A0A4Q9LAJ8</accession>
<feature type="chain" id="PRO_5020477777" evidence="1">
    <location>
        <begin position="20"/>
        <end position="439"/>
    </location>
</feature>
<evidence type="ECO:0000256" key="1">
    <source>
        <dbReference type="SAM" id="SignalP"/>
    </source>
</evidence>
<dbReference type="VEuPathDB" id="MicrosporidiaDB:CWI39_0713p0020"/>